<dbReference type="InterPro" id="IPR010617">
    <property type="entry name" value="TMEM175-like"/>
</dbReference>
<dbReference type="GO" id="GO:0005267">
    <property type="term" value="F:potassium channel activity"/>
    <property type="evidence" value="ECO:0007669"/>
    <property type="project" value="UniProtKB-KW"/>
</dbReference>
<evidence type="ECO:0000256" key="8">
    <source>
        <dbReference type="ARBA" id="ARBA00022989"/>
    </source>
</evidence>
<proteinExistence type="inferred from homology"/>
<dbReference type="GO" id="GO:0016020">
    <property type="term" value="C:membrane"/>
    <property type="evidence" value="ECO:0007669"/>
    <property type="project" value="UniProtKB-SubCell"/>
</dbReference>
<evidence type="ECO:0000256" key="7">
    <source>
        <dbReference type="ARBA" id="ARBA00022958"/>
    </source>
</evidence>
<keyword evidence="8 13" id="KW-1133">Transmembrane helix</keyword>
<feature type="transmembrane region" description="Helical" evidence="13">
    <location>
        <begin position="105"/>
        <end position="125"/>
    </location>
</feature>
<dbReference type="KEGG" id="cart:PA27867_3235"/>
<evidence type="ECO:0000256" key="9">
    <source>
        <dbReference type="ARBA" id="ARBA00023065"/>
    </source>
</evidence>
<evidence type="ECO:0000256" key="5">
    <source>
        <dbReference type="ARBA" id="ARBA00022692"/>
    </source>
</evidence>
<evidence type="ECO:0000256" key="2">
    <source>
        <dbReference type="ARBA" id="ARBA00006920"/>
    </source>
</evidence>
<keyword evidence="9" id="KW-0406">Ion transport</keyword>
<keyword evidence="5 13" id="KW-0812">Transmembrane</keyword>
<keyword evidence="15" id="KW-1185">Reference proteome</keyword>
<evidence type="ECO:0000256" key="6">
    <source>
        <dbReference type="ARBA" id="ARBA00022826"/>
    </source>
</evidence>
<keyword evidence="3" id="KW-0813">Transport</keyword>
<dbReference type="GO" id="GO:0015252">
    <property type="term" value="F:proton channel activity"/>
    <property type="evidence" value="ECO:0007669"/>
    <property type="project" value="InterPro"/>
</dbReference>
<dbReference type="PANTHER" id="PTHR31462:SF5">
    <property type="entry name" value="ENDOSOMAL_LYSOSOMAL PROTON CHANNEL TMEM175"/>
    <property type="match status" value="1"/>
</dbReference>
<feature type="transmembrane region" description="Helical" evidence="13">
    <location>
        <begin position="131"/>
        <end position="153"/>
    </location>
</feature>
<protein>
    <recommendedName>
        <fullName evidence="16">DUF1211 domain-containing protein</fullName>
    </recommendedName>
</protein>
<evidence type="ECO:0000313" key="15">
    <source>
        <dbReference type="Proteomes" id="UP000092582"/>
    </source>
</evidence>
<evidence type="ECO:0000256" key="13">
    <source>
        <dbReference type="SAM" id="Phobius"/>
    </source>
</evidence>
<evidence type="ECO:0000256" key="1">
    <source>
        <dbReference type="ARBA" id="ARBA00004141"/>
    </source>
</evidence>
<evidence type="ECO:0000256" key="11">
    <source>
        <dbReference type="ARBA" id="ARBA00023303"/>
    </source>
</evidence>
<gene>
    <name evidence="14" type="ORF">PA27867_3235</name>
</gene>
<keyword evidence="7" id="KW-0630">Potassium</keyword>
<comment type="similarity">
    <text evidence="2">Belongs to the TMEM175 family.</text>
</comment>
<dbReference type="AlphaFoldDB" id="A0A1B1BNP8"/>
<dbReference type="Pfam" id="PF06736">
    <property type="entry name" value="TMEM175"/>
    <property type="match status" value="1"/>
</dbReference>
<evidence type="ECO:0008006" key="16">
    <source>
        <dbReference type="Google" id="ProtNLM"/>
    </source>
</evidence>
<feature type="transmembrane region" description="Helical" evidence="13">
    <location>
        <begin position="31"/>
        <end position="49"/>
    </location>
</feature>
<evidence type="ECO:0000313" key="14">
    <source>
        <dbReference type="EMBL" id="ANP74165.1"/>
    </source>
</evidence>
<name>A0A1B1BNP8_9MICO</name>
<dbReference type="Proteomes" id="UP000092582">
    <property type="component" value="Chromosome 1"/>
</dbReference>
<organism evidence="14 15">
    <name type="scientific">Cryobacterium arcticum</name>
    <dbReference type="NCBI Taxonomy" id="670052"/>
    <lineage>
        <taxon>Bacteria</taxon>
        <taxon>Bacillati</taxon>
        <taxon>Actinomycetota</taxon>
        <taxon>Actinomycetes</taxon>
        <taxon>Micrococcales</taxon>
        <taxon>Microbacteriaceae</taxon>
        <taxon>Cryobacterium</taxon>
    </lineage>
</organism>
<sequence length="220" mass="24004">MPEGYGVGMESARARYRRLLDTGRSTERLEFFSDAVFAIAMTLLVLDIRLPDTTAADLGRALANLAPEYFAYALSFVVIALNWAGHHRKFRLITGYDRRLVQLNLLLLLLVAFLPFPTSVLSEYAQTPAVVLYAATVAAISGVQCLIWLAARASGLLDAAVDRPLFFYVLRLMLVTVVVFTASIPVAVLGSADWALYSWILALPLTIAAARWAPSPSPSG</sequence>
<evidence type="ECO:0000256" key="4">
    <source>
        <dbReference type="ARBA" id="ARBA00022538"/>
    </source>
</evidence>
<keyword evidence="4" id="KW-0633">Potassium transport</keyword>
<evidence type="ECO:0000256" key="3">
    <source>
        <dbReference type="ARBA" id="ARBA00022448"/>
    </source>
</evidence>
<comment type="catalytic activity">
    <reaction evidence="12">
        <text>K(+)(in) = K(+)(out)</text>
        <dbReference type="Rhea" id="RHEA:29463"/>
        <dbReference type="ChEBI" id="CHEBI:29103"/>
    </reaction>
</comment>
<keyword evidence="10 13" id="KW-0472">Membrane</keyword>
<feature type="transmembrane region" description="Helical" evidence="13">
    <location>
        <begin position="69"/>
        <end position="85"/>
    </location>
</feature>
<comment type="subcellular location">
    <subcellularLocation>
        <location evidence="1">Membrane</location>
        <topology evidence="1">Multi-pass membrane protein</topology>
    </subcellularLocation>
</comment>
<feature type="transmembrane region" description="Helical" evidence="13">
    <location>
        <begin position="194"/>
        <end position="213"/>
    </location>
</feature>
<feature type="transmembrane region" description="Helical" evidence="13">
    <location>
        <begin position="165"/>
        <end position="188"/>
    </location>
</feature>
<keyword evidence="6" id="KW-0631">Potassium channel</keyword>
<dbReference type="EMBL" id="CP016282">
    <property type="protein sequence ID" value="ANP74165.1"/>
    <property type="molecule type" value="Genomic_DNA"/>
</dbReference>
<dbReference type="PANTHER" id="PTHR31462">
    <property type="entry name" value="ENDOSOMAL/LYSOSOMAL POTASSIUM CHANNEL TMEM175"/>
    <property type="match status" value="1"/>
</dbReference>
<evidence type="ECO:0000256" key="12">
    <source>
        <dbReference type="ARBA" id="ARBA00034430"/>
    </source>
</evidence>
<keyword evidence="11" id="KW-0407">Ion channel</keyword>
<accession>A0A1B1BNP8</accession>
<evidence type="ECO:0000256" key="10">
    <source>
        <dbReference type="ARBA" id="ARBA00023136"/>
    </source>
</evidence>
<reference evidence="14 15" key="1">
    <citation type="submission" date="2016-06" db="EMBL/GenBank/DDBJ databases">
        <title>Genome sequencing of Cryobacterium arcticum PAMC 27867.</title>
        <authorList>
            <person name="Lee J."/>
            <person name="Kim O.-S."/>
        </authorList>
    </citation>
    <scope>NUCLEOTIDE SEQUENCE [LARGE SCALE GENOMIC DNA]</scope>
    <source>
        <strain evidence="14 15">PAMC 27867</strain>
    </source>
</reference>